<comment type="similarity">
    <text evidence="1">Belongs to the asteroid family.</text>
</comment>
<organism evidence="3 4">
    <name type="scientific">Stylophora pistillata</name>
    <name type="common">Smooth cauliflower coral</name>
    <dbReference type="NCBI Taxonomy" id="50429"/>
    <lineage>
        <taxon>Eukaryota</taxon>
        <taxon>Metazoa</taxon>
        <taxon>Cnidaria</taxon>
        <taxon>Anthozoa</taxon>
        <taxon>Hexacorallia</taxon>
        <taxon>Scleractinia</taxon>
        <taxon>Astrocoeniina</taxon>
        <taxon>Pocilloporidae</taxon>
        <taxon>Stylophora</taxon>
    </lineage>
</organism>
<accession>A0A2B4RIX3</accession>
<dbReference type="OrthoDB" id="6022536at2759"/>
<dbReference type="PANTHER" id="PTHR15665:SF1">
    <property type="entry name" value="PROTEIN ASTEROID HOMOLOG 1"/>
    <property type="match status" value="1"/>
</dbReference>
<evidence type="ECO:0000256" key="1">
    <source>
        <dbReference type="ARBA" id="ARBA00007398"/>
    </source>
</evidence>
<dbReference type="AlphaFoldDB" id="A0A2B4RIX3"/>
<dbReference type="SUPFAM" id="SSF88723">
    <property type="entry name" value="PIN domain-like"/>
    <property type="match status" value="1"/>
</dbReference>
<protein>
    <submittedName>
        <fullName evidence="3">Protein asteroid-like 1</fullName>
    </submittedName>
</protein>
<dbReference type="InterPro" id="IPR029060">
    <property type="entry name" value="PIN-like_dom_sf"/>
</dbReference>
<dbReference type="STRING" id="50429.A0A2B4RIX3"/>
<dbReference type="Proteomes" id="UP000225706">
    <property type="component" value="Unassembled WGS sequence"/>
</dbReference>
<evidence type="ECO:0000313" key="4">
    <source>
        <dbReference type="Proteomes" id="UP000225706"/>
    </source>
</evidence>
<dbReference type="Gene3D" id="3.40.50.1010">
    <property type="entry name" value="5'-nuclease"/>
    <property type="match status" value="1"/>
</dbReference>
<sequence length="1110" mass="126893">MGVRGLTSYLKESAPFLGRQIELRDTKLIIDGDNLCNYLYKENGFDCRCGGQYEEFYMKVLLFFDALKSKGVEYFVVLDGAYDKSDKKLETQKKRAQERIETADRLFKDETSPDGDEYFLLPLLAKFVFAQVLRNHLIRFAVSDCEADPDIASLAREWKCPVLRKDCDFFIFDVKGGFIPLSSFDVDHLTPRIFYRSNLARYFGIREELLPLFASLLGNDYVSWEALKSFNRTIWTLFSDGRRGKEVRFLGVASLLSQFSDSITETKAFEFALELIEPGESRERLKQAVEYSLQEYTVTKSNVLNYFRDEAVCSLLRTQNNLELEEEVLRMFREGKFSTDSMSGLAVGKVFLRAQVEDRESRSSNQCSLSLRKLAYEILSDEGRNMKKVEEWDREGIAVKHTDIKPYNDGVPSLSSIPSLDLQRRLTLSLDALDSDTAYMESLPKELPLVATSLRFLLRNGHPPLETSHLSAILCSCVQLEDDSRKQYLETRKYRSQPFDERAAQSFCQWQCVLRDVINLNFVLSEPLQTPCIQKTFNGRLAHCLQDELNEGRRPETLLCSPSIFLRYKELYTAITDREGSRQESLIQTQESISRYQELYTAITDEGDLTSSKAVLQIRRPTSSRLPGGGARIKPRCGTAHMAIRVKRTVEELVGDETFSLYVESLRVPDWVLLYFKTKARISGNTWQAVINITKLGRTGVEIRCWESLKVLLKDLNEQKRIIKNQGIFVDDMKFNVEFDVLLDYKTLILLLVKKGDLDFQLGGRGVDVEFCFICNAIRGCKCHDVAPDETCLECLRSKCTIGRSTGIRDDLLFLFDEELTSIQLCALHMEMRNTEQLLASIGLIAYKIGSLPEANQALKCFGPESFHGDRISVKKKSGQESAISKQNIHVSSMSGPTEFEILQNLEEIVGFSLPLDKLKLSYTAVNTAKNFILNCVTFCQSRVDYFVDALGRHKFLRDYGTHTEMIDLEGSAVKILMEDHLEAWQKELAELSDKVKMLCRSQRNTVDEESIEVVDYVAKKHLEMLKRCKEWGFLLKDLFRSSLGTGDYGHLLIDHAPMLMRCFLSMTEFSQRGFEASHKDQRQLWLKATSHDQHGEASLIEIGIGTTQI</sequence>
<comment type="caution">
    <text evidence="3">The sequence shown here is derived from an EMBL/GenBank/DDBJ whole genome shotgun (WGS) entry which is preliminary data.</text>
</comment>
<dbReference type="EMBL" id="LSMT01000495">
    <property type="protein sequence ID" value="PFX17136.1"/>
    <property type="molecule type" value="Genomic_DNA"/>
</dbReference>
<reference evidence="4" key="1">
    <citation type="journal article" date="2017" name="bioRxiv">
        <title>Comparative analysis of the genomes of Stylophora pistillata and Acropora digitifera provides evidence for extensive differences between species of corals.</title>
        <authorList>
            <person name="Voolstra C.R."/>
            <person name="Li Y."/>
            <person name="Liew Y.J."/>
            <person name="Baumgarten S."/>
            <person name="Zoccola D."/>
            <person name="Flot J.-F."/>
            <person name="Tambutte S."/>
            <person name="Allemand D."/>
            <person name="Aranda M."/>
        </authorList>
    </citation>
    <scope>NUCLEOTIDE SEQUENCE [LARGE SCALE GENOMIC DNA]</scope>
</reference>
<evidence type="ECO:0000313" key="3">
    <source>
        <dbReference type="EMBL" id="PFX17136.1"/>
    </source>
</evidence>
<keyword evidence="4" id="KW-1185">Reference proteome</keyword>
<dbReference type="PANTHER" id="PTHR15665">
    <property type="entry name" value="ASTEROID PROTEIN"/>
    <property type="match status" value="1"/>
</dbReference>
<keyword evidence="2" id="KW-0175">Coiled coil</keyword>
<gene>
    <name evidence="3" type="primary">ASTE1</name>
    <name evidence="3" type="ORF">AWC38_SpisGene18558</name>
</gene>
<evidence type="ECO:0000256" key="2">
    <source>
        <dbReference type="SAM" id="Coils"/>
    </source>
</evidence>
<name>A0A2B4RIX3_STYPI</name>
<dbReference type="InterPro" id="IPR026832">
    <property type="entry name" value="Asteroid"/>
</dbReference>
<feature type="coiled-coil region" evidence="2">
    <location>
        <begin position="975"/>
        <end position="1002"/>
    </location>
</feature>
<proteinExistence type="inferred from homology"/>